<organism evidence="5">
    <name type="scientific">Oryza sativa subsp. japonica</name>
    <name type="common">Rice</name>
    <dbReference type="NCBI Taxonomy" id="39947"/>
    <lineage>
        <taxon>Eukaryota</taxon>
        <taxon>Viridiplantae</taxon>
        <taxon>Streptophyta</taxon>
        <taxon>Embryophyta</taxon>
        <taxon>Tracheophyta</taxon>
        <taxon>Spermatophyta</taxon>
        <taxon>Magnoliopsida</taxon>
        <taxon>Liliopsida</taxon>
        <taxon>Poales</taxon>
        <taxon>Poaceae</taxon>
        <taxon>BOP clade</taxon>
        <taxon>Oryzoideae</taxon>
        <taxon>Oryzeae</taxon>
        <taxon>Oryzinae</taxon>
        <taxon>Oryza</taxon>
        <taxon>Oryza sativa</taxon>
    </lineage>
</organism>
<keyword evidence="3" id="KW-0268">Exocytosis</keyword>
<dbReference type="FunFam" id="1.10.357.30:FF:000002">
    <property type="entry name" value="Exocyst complex component"/>
    <property type="match status" value="1"/>
</dbReference>
<evidence type="ECO:0000259" key="4">
    <source>
        <dbReference type="Pfam" id="PF04091"/>
    </source>
</evidence>
<dbReference type="PANTHER" id="PTHR12702">
    <property type="entry name" value="SEC15"/>
    <property type="match status" value="1"/>
</dbReference>
<evidence type="ECO:0000313" key="5">
    <source>
        <dbReference type="EMBL" id="EEE54533.1"/>
    </source>
</evidence>
<dbReference type="GO" id="GO:0006886">
    <property type="term" value="P:intracellular protein transport"/>
    <property type="evidence" value="ECO:0007669"/>
    <property type="project" value="InterPro"/>
</dbReference>
<dbReference type="Proteomes" id="UP000007752">
    <property type="component" value="Chromosome 1"/>
</dbReference>
<dbReference type="Gene3D" id="1.10.357.30">
    <property type="entry name" value="Exocyst complex subunit Sec15 C-terminal domain, N-terminal subdomain"/>
    <property type="match status" value="1"/>
</dbReference>
<dbReference type="InterPro" id="IPR007225">
    <property type="entry name" value="EXOC6/Sec15"/>
</dbReference>
<feature type="domain" description="Exocyst complex subunit EXOC6/Sec15 C-terminal" evidence="4">
    <location>
        <begin position="226"/>
        <end position="435"/>
    </location>
</feature>
<evidence type="ECO:0000256" key="1">
    <source>
        <dbReference type="ARBA" id="ARBA00007944"/>
    </source>
</evidence>
<evidence type="ECO:0000256" key="2">
    <source>
        <dbReference type="ARBA" id="ARBA00022448"/>
    </source>
</evidence>
<dbReference type="Pfam" id="PF04091">
    <property type="entry name" value="Sec15_C"/>
    <property type="match status" value="2"/>
</dbReference>
<proteinExistence type="inferred from homology"/>
<evidence type="ECO:0000256" key="3">
    <source>
        <dbReference type="ARBA" id="ARBA00022483"/>
    </source>
</evidence>
<keyword evidence="2" id="KW-0813">Transport</keyword>
<accession>B9EWC8</accession>
<dbReference type="Gene3D" id="1.20.58.670">
    <property type="entry name" value="Dsl1p vesicle tethering complex, Tip20p subunit, domain D"/>
    <property type="match status" value="1"/>
</dbReference>
<comment type="similarity">
    <text evidence="1">Belongs to the SEC15 family.</text>
</comment>
<dbReference type="InterPro" id="IPR046361">
    <property type="entry name" value="EXOC6/Sec15_C"/>
</dbReference>
<name>B9EWC8_ORYSJ</name>
<sequence>MLLSLVPAVRAHAEREISREFSDWMVSIRAASRHLGQVAIGRSAAARQRQEELRSKHRPLEECITLDDDGVGDLDDFAAAAATADVADGAAAASFDLTPLYRAMHIHHTLALGERFKKYYLENRKLQLTSDFDVIAATPFLESHQVFFSQIAGFFIVEDRVFRTGGGLTSRPDVDALWDSAVAKMVSVMEDNFSRMQTANHLLLITDYAALLSATMRRYGYPVGMLLDVLARHRDKYHDLLLADCRRQVVEALAADKFDQMLMRKEYEYSMNVLAFGIQSSDITPAFPYVAPFSCTVPDICRIVRSFIEDSVSFMAHGGGGDTYAAVKKYLGRILSEVVDASIQKLVDSGGGLSVSQAMQVAANMSVMERACEFFTGHAAQLCGVPLRAVERGRRDFPLRKSRDAAEALLLRLLRSKVDEFMGQSDGVTWMADDPPAVLAHISERIVGLFLNDSVKRFNASAVTGIDTDLKMFEAFGESMSSLFVDSDQESAANEMKAALVEARQLVNLLMSNSPENFLNPVIREKSYNKLDYKKVAAISEKFRDSSESYFSTFGTRGARQNPKKKSLDTLIKRLREAS</sequence>
<protein>
    <recommendedName>
        <fullName evidence="4">Exocyst complex subunit EXOC6/Sec15 C-terminal domain-containing protein</fullName>
    </recommendedName>
</protein>
<dbReference type="InterPro" id="IPR042044">
    <property type="entry name" value="EXOC6PINT-1/Sec15/Tip20_C_dom2"/>
</dbReference>
<feature type="domain" description="Exocyst complex subunit EXOC6/Sec15 C-terminal" evidence="4">
    <location>
        <begin position="439"/>
        <end position="542"/>
    </location>
</feature>
<dbReference type="InterPro" id="IPR042045">
    <property type="entry name" value="EXOC6/Sec15_C_dom1"/>
</dbReference>
<gene>
    <name evidence="5" type="ORF">OsJ_01695</name>
</gene>
<dbReference type="GO" id="GO:0090522">
    <property type="term" value="P:vesicle tethering involved in exocytosis"/>
    <property type="evidence" value="ECO:0007669"/>
    <property type="project" value="InterPro"/>
</dbReference>
<reference evidence="5" key="2">
    <citation type="submission" date="2008-12" db="EMBL/GenBank/DDBJ databases">
        <title>Improved gene annotation of the rice (Oryza sativa) genomes.</title>
        <authorList>
            <person name="Wang J."/>
            <person name="Li R."/>
            <person name="Fan W."/>
            <person name="Huang Q."/>
            <person name="Zhang J."/>
            <person name="Zhou Y."/>
            <person name="Hu Y."/>
            <person name="Zi S."/>
            <person name="Li J."/>
            <person name="Ni P."/>
            <person name="Zheng H."/>
            <person name="Zhang Y."/>
            <person name="Zhao M."/>
            <person name="Hao Q."/>
            <person name="McDermott J."/>
            <person name="Samudrala R."/>
            <person name="Kristiansen K."/>
            <person name="Wong G.K.-S."/>
        </authorList>
    </citation>
    <scope>NUCLEOTIDE SEQUENCE</scope>
</reference>
<dbReference type="EMBL" id="CM000138">
    <property type="protein sequence ID" value="EEE54533.1"/>
    <property type="molecule type" value="Genomic_DNA"/>
</dbReference>
<reference evidence="5" key="1">
    <citation type="journal article" date="2005" name="PLoS Biol.">
        <title>The genomes of Oryza sativa: a history of duplications.</title>
        <authorList>
            <person name="Yu J."/>
            <person name="Wang J."/>
            <person name="Lin W."/>
            <person name="Li S."/>
            <person name="Li H."/>
            <person name="Zhou J."/>
            <person name="Ni P."/>
            <person name="Dong W."/>
            <person name="Hu S."/>
            <person name="Zeng C."/>
            <person name="Zhang J."/>
            <person name="Zhang Y."/>
            <person name="Li R."/>
            <person name="Xu Z."/>
            <person name="Li S."/>
            <person name="Li X."/>
            <person name="Zheng H."/>
            <person name="Cong L."/>
            <person name="Lin L."/>
            <person name="Yin J."/>
            <person name="Geng J."/>
            <person name="Li G."/>
            <person name="Shi J."/>
            <person name="Liu J."/>
            <person name="Lv H."/>
            <person name="Li J."/>
            <person name="Wang J."/>
            <person name="Deng Y."/>
            <person name="Ran L."/>
            <person name="Shi X."/>
            <person name="Wang X."/>
            <person name="Wu Q."/>
            <person name="Li C."/>
            <person name="Ren X."/>
            <person name="Wang J."/>
            <person name="Wang X."/>
            <person name="Li D."/>
            <person name="Liu D."/>
            <person name="Zhang X."/>
            <person name="Ji Z."/>
            <person name="Zhao W."/>
            <person name="Sun Y."/>
            <person name="Zhang Z."/>
            <person name="Bao J."/>
            <person name="Han Y."/>
            <person name="Dong L."/>
            <person name="Ji J."/>
            <person name="Chen P."/>
            <person name="Wu S."/>
            <person name="Liu J."/>
            <person name="Xiao Y."/>
            <person name="Bu D."/>
            <person name="Tan J."/>
            <person name="Yang L."/>
            <person name="Ye C."/>
            <person name="Zhang J."/>
            <person name="Xu J."/>
            <person name="Zhou Y."/>
            <person name="Yu Y."/>
            <person name="Zhang B."/>
            <person name="Zhuang S."/>
            <person name="Wei H."/>
            <person name="Liu B."/>
            <person name="Lei M."/>
            <person name="Yu H."/>
            <person name="Li Y."/>
            <person name="Xu H."/>
            <person name="Wei S."/>
            <person name="He X."/>
            <person name="Fang L."/>
            <person name="Zhang Z."/>
            <person name="Zhang Y."/>
            <person name="Huang X."/>
            <person name="Su Z."/>
            <person name="Tong W."/>
            <person name="Li J."/>
            <person name="Tong Z."/>
            <person name="Li S."/>
            <person name="Ye J."/>
            <person name="Wang L."/>
            <person name="Fang L."/>
            <person name="Lei T."/>
            <person name="Chen C."/>
            <person name="Chen H."/>
            <person name="Xu Z."/>
            <person name="Li H."/>
            <person name="Huang H."/>
            <person name="Zhang F."/>
            <person name="Xu H."/>
            <person name="Li N."/>
            <person name="Zhao C."/>
            <person name="Li S."/>
            <person name="Dong L."/>
            <person name="Huang Y."/>
            <person name="Li L."/>
            <person name="Xi Y."/>
            <person name="Qi Q."/>
            <person name="Li W."/>
            <person name="Zhang B."/>
            <person name="Hu W."/>
            <person name="Zhang Y."/>
            <person name="Tian X."/>
            <person name="Jiao Y."/>
            <person name="Liang X."/>
            <person name="Jin J."/>
            <person name="Gao L."/>
            <person name="Zheng W."/>
            <person name="Hao B."/>
            <person name="Liu S."/>
            <person name="Wang W."/>
            <person name="Yuan L."/>
            <person name="Cao M."/>
            <person name="McDermott J."/>
            <person name="Samudrala R."/>
            <person name="Wang J."/>
            <person name="Wong G.K."/>
            <person name="Yang H."/>
        </authorList>
    </citation>
    <scope>NUCLEOTIDE SEQUENCE [LARGE SCALE GENOMIC DNA]</scope>
</reference>
<dbReference type="AlphaFoldDB" id="B9EWC8"/>
<dbReference type="PANTHER" id="PTHR12702:SF1">
    <property type="entry name" value="EXOCYST COMPLEX COMPONENT SEC15B"/>
    <property type="match status" value="1"/>
</dbReference>